<dbReference type="Proteomes" id="UP000887566">
    <property type="component" value="Unplaced"/>
</dbReference>
<dbReference type="SUPFAM" id="SSF51735">
    <property type="entry name" value="NAD(P)-binding Rossmann-fold domains"/>
    <property type="match status" value="2"/>
</dbReference>
<dbReference type="PANTHER" id="PTHR43157:SF31">
    <property type="entry name" value="PHOSPHATIDYLINOSITOL-GLYCAN BIOSYNTHESIS CLASS F PROTEIN"/>
    <property type="match status" value="1"/>
</dbReference>
<dbReference type="SMART" id="SM00206">
    <property type="entry name" value="NTR"/>
    <property type="match status" value="1"/>
</dbReference>
<evidence type="ECO:0000313" key="5">
    <source>
        <dbReference type="WBParaSite" id="PSAMB.scaffold5711size12367.g27184.t1"/>
    </source>
</evidence>
<dbReference type="Gene3D" id="2.40.50.120">
    <property type="match status" value="1"/>
</dbReference>
<dbReference type="InterPro" id="IPR036291">
    <property type="entry name" value="NAD(P)-bd_dom_sf"/>
</dbReference>
<evidence type="ECO:0000256" key="3">
    <source>
        <dbReference type="ARBA" id="ARBA00023002"/>
    </source>
</evidence>
<comment type="subcellular location">
    <subcellularLocation>
        <location evidence="1">Secreted</location>
    </subcellularLocation>
</comment>
<sequence length="400" mass="44897">MKRPAKVAYCNAHWLSHVKVLSKKTLNYTEAAYPMFTIYGIEHIHFYKAPKLSARSVTEFNPFVILTPAFESVCGLELSVGKHYLLTGVLANGFLKSTLCSQLHWSMVNFLAHFLLCTRLLGVLKGNQPSRVVVVSSVLHSWHSLDWDDPMAEHKYDKYLQYSRSKLMCHMFAMALHRHLGLDGRDYAVTVNLLEPGVIDTKLTRAAGKLPKGSTVAPVSTGSIAPVYLAQSAQVNHLAHFLLTNKLLDLLKSNQPARIVIVSSICYTWHSIEWEDLNSECDYEKYVQYSRTKLMNHLFAFALNRRLNSTTNSMVTCNVLEPGVIETKLLRNGGYSGSPVAEGARASVFLSQSDDVAKTTDCYFSNTAKQITASAESRDESLQDRLWDATVDILKQKNVW</sequence>
<evidence type="ECO:0000313" key="4">
    <source>
        <dbReference type="Proteomes" id="UP000887566"/>
    </source>
</evidence>
<evidence type="ECO:0000256" key="1">
    <source>
        <dbReference type="ARBA" id="ARBA00004613"/>
    </source>
</evidence>
<dbReference type="GO" id="GO:0008191">
    <property type="term" value="F:metalloendopeptidase inhibitor activity"/>
    <property type="evidence" value="ECO:0007669"/>
    <property type="project" value="InterPro"/>
</dbReference>
<dbReference type="InterPro" id="IPR008993">
    <property type="entry name" value="TIMP-like_OB-fold"/>
</dbReference>
<dbReference type="Gene3D" id="3.40.50.720">
    <property type="entry name" value="NAD(P)-binding Rossmann-like Domain"/>
    <property type="match status" value="2"/>
</dbReference>
<proteinExistence type="predicted"/>
<accession>A0A914WY96</accession>
<dbReference type="AlphaFoldDB" id="A0A914WY96"/>
<keyword evidence="2" id="KW-0964">Secreted</keyword>
<reference evidence="5" key="1">
    <citation type="submission" date="2022-11" db="UniProtKB">
        <authorList>
            <consortium name="WormBaseParasite"/>
        </authorList>
    </citation>
    <scope>IDENTIFICATION</scope>
</reference>
<dbReference type="SUPFAM" id="SSF50242">
    <property type="entry name" value="TIMP-like"/>
    <property type="match status" value="1"/>
</dbReference>
<keyword evidence="4" id="KW-1185">Reference proteome</keyword>
<protein>
    <submittedName>
        <fullName evidence="5">Retinol dehydrogenase 14</fullName>
    </submittedName>
</protein>
<name>A0A914WY96_9BILA</name>
<dbReference type="InterPro" id="IPR001820">
    <property type="entry name" value="TIMP"/>
</dbReference>
<keyword evidence="3" id="KW-0560">Oxidoreductase</keyword>
<dbReference type="WBParaSite" id="PSAMB.scaffold5711size12367.g27184.t1">
    <property type="protein sequence ID" value="PSAMB.scaffold5711size12367.g27184.t1"/>
    <property type="gene ID" value="PSAMB.scaffold5711size12367.g27184"/>
</dbReference>
<dbReference type="GO" id="GO:0016491">
    <property type="term" value="F:oxidoreductase activity"/>
    <property type="evidence" value="ECO:0007669"/>
    <property type="project" value="UniProtKB-KW"/>
</dbReference>
<dbReference type="PANTHER" id="PTHR43157">
    <property type="entry name" value="PHOSPHATIDYLINOSITOL-GLYCAN BIOSYNTHESIS CLASS F PROTEIN-RELATED"/>
    <property type="match status" value="1"/>
</dbReference>
<dbReference type="Pfam" id="PF00965">
    <property type="entry name" value="TIMP"/>
    <property type="match status" value="1"/>
</dbReference>
<dbReference type="GO" id="GO:0005576">
    <property type="term" value="C:extracellular region"/>
    <property type="evidence" value="ECO:0007669"/>
    <property type="project" value="UniProtKB-SubCell"/>
</dbReference>
<evidence type="ECO:0000256" key="2">
    <source>
        <dbReference type="ARBA" id="ARBA00022525"/>
    </source>
</evidence>
<organism evidence="4 5">
    <name type="scientific">Plectus sambesii</name>
    <dbReference type="NCBI Taxonomy" id="2011161"/>
    <lineage>
        <taxon>Eukaryota</taxon>
        <taxon>Metazoa</taxon>
        <taxon>Ecdysozoa</taxon>
        <taxon>Nematoda</taxon>
        <taxon>Chromadorea</taxon>
        <taxon>Plectida</taxon>
        <taxon>Plectina</taxon>
        <taxon>Plectoidea</taxon>
        <taxon>Plectidae</taxon>
        <taxon>Plectus</taxon>
    </lineage>
</organism>